<dbReference type="Gene3D" id="3.90.180.10">
    <property type="entry name" value="Medium-chain alcohol dehydrogenases, catalytic domain"/>
    <property type="match status" value="1"/>
</dbReference>
<evidence type="ECO:0000256" key="1">
    <source>
        <dbReference type="ARBA" id="ARBA00001947"/>
    </source>
</evidence>
<comment type="cofactor">
    <cofactor evidence="1">
        <name>Zn(2+)</name>
        <dbReference type="ChEBI" id="CHEBI:29105"/>
    </cofactor>
</comment>
<dbReference type="GO" id="GO:0046872">
    <property type="term" value="F:metal ion binding"/>
    <property type="evidence" value="ECO:0007669"/>
    <property type="project" value="UniProtKB-KW"/>
</dbReference>
<keyword evidence="2" id="KW-0479">Metal-binding</keyword>
<keyword evidence="3" id="KW-0862">Zinc</keyword>
<dbReference type="InterPro" id="IPR011032">
    <property type="entry name" value="GroES-like_sf"/>
</dbReference>
<comment type="caution">
    <text evidence="4">The sequence shown here is derived from an EMBL/GenBank/DDBJ whole genome shotgun (WGS) entry which is preliminary data.</text>
</comment>
<proteinExistence type="predicted"/>
<dbReference type="EMBL" id="BLWD01000001">
    <property type="protein sequence ID" value="GFN08797.1"/>
    <property type="molecule type" value="Genomic_DNA"/>
</dbReference>
<gene>
    <name evidence="4" type="ORF">Smic_73530</name>
</gene>
<dbReference type="PANTHER" id="PTHR42813">
    <property type="entry name" value="ZINC-TYPE ALCOHOL DEHYDROGENASE-LIKE"/>
    <property type="match status" value="1"/>
</dbReference>
<evidence type="ECO:0000256" key="3">
    <source>
        <dbReference type="ARBA" id="ARBA00022833"/>
    </source>
</evidence>
<evidence type="ECO:0008006" key="6">
    <source>
        <dbReference type="Google" id="ProtNLM"/>
    </source>
</evidence>
<accession>A0A7J0D3Z9</accession>
<dbReference type="AlphaFoldDB" id="A0A7J0D3Z9"/>
<organism evidence="4 5">
    <name type="scientific">Streptomyces microflavus</name>
    <name type="common">Streptomyces lipmanii</name>
    <dbReference type="NCBI Taxonomy" id="1919"/>
    <lineage>
        <taxon>Bacteria</taxon>
        <taxon>Bacillati</taxon>
        <taxon>Actinomycetota</taxon>
        <taxon>Actinomycetes</taxon>
        <taxon>Kitasatosporales</taxon>
        <taxon>Streptomycetaceae</taxon>
        <taxon>Streptomyces</taxon>
    </lineage>
</organism>
<dbReference type="SUPFAM" id="SSF50129">
    <property type="entry name" value="GroES-like"/>
    <property type="match status" value="1"/>
</dbReference>
<dbReference type="PANTHER" id="PTHR42813:SF2">
    <property type="entry name" value="DEHYDROGENASE, ZINC-CONTAINING, PUTATIVE (AFU_ORTHOLOGUE AFUA_2G02810)-RELATED"/>
    <property type="match status" value="1"/>
</dbReference>
<protein>
    <recommendedName>
        <fullName evidence="6">Alcohol dehydrogenase GroES-associated</fullName>
    </recommendedName>
</protein>
<reference evidence="4 5" key="1">
    <citation type="submission" date="2020-05" db="EMBL/GenBank/DDBJ databases">
        <title>Whole genome shotgun sequence of Streptomyces microflavus NBRC 13062.</title>
        <authorList>
            <person name="Komaki H."/>
            <person name="Tamura T."/>
        </authorList>
    </citation>
    <scope>NUCLEOTIDE SEQUENCE [LARGE SCALE GENOMIC DNA]</scope>
    <source>
        <strain evidence="4 5">NBRC 13062</strain>
    </source>
</reference>
<evidence type="ECO:0000313" key="4">
    <source>
        <dbReference type="EMBL" id="GFN08797.1"/>
    </source>
</evidence>
<sequence>MRALTYQGKRDVRVETVPDPKIQDPTDVIVKITSTGICGSDLHLCEALSRGSPKPTLRTSWRNP</sequence>
<name>A0A7J0D3Z9_STRMI</name>
<dbReference type="Proteomes" id="UP000498740">
    <property type="component" value="Unassembled WGS sequence"/>
</dbReference>
<evidence type="ECO:0000256" key="2">
    <source>
        <dbReference type="ARBA" id="ARBA00022723"/>
    </source>
</evidence>
<evidence type="ECO:0000313" key="5">
    <source>
        <dbReference type="Proteomes" id="UP000498740"/>
    </source>
</evidence>